<dbReference type="Pfam" id="PF05362">
    <property type="entry name" value="Lon_C"/>
    <property type="match status" value="1"/>
</dbReference>
<dbReference type="InterPro" id="IPR014721">
    <property type="entry name" value="Ribsml_uS5_D2-typ_fold_subgr"/>
</dbReference>
<dbReference type="InterPro" id="IPR003959">
    <property type="entry name" value="ATPase_AAA_core"/>
</dbReference>
<organism evidence="5">
    <name type="scientific">viral metagenome</name>
    <dbReference type="NCBI Taxonomy" id="1070528"/>
    <lineage>
        <taxon>unclassified sequences</taxon>
        <taxon>metagenomes</taxon>
        <taxon>organismal metagenomes</taxon>
    </lineage>
</organism>
<dbReference type="InterPro" id="IPR027065">
    <property type="entry name" value="Lon_Prtase"/>
</dbReference>
<dbReference type="SMART" id="SM00382">
    <property type="entry name" value="AAA"/>
    <property type="match status" value="1"/>
</dbReference>
<dbReference type="PANTHER" id="PTHR43718:SF2">
    <property type="entry name" value="LON PROTEASE HOMOLOG, MITOCHONDRIAL"/>
    <property type="match status" value="1"/>
</dbReference>
<dbReference type="AlphaFoldDB" id="A0A6C0KP89"/>
<dbReference type="Gene3D" id="3.30.230.10">
    <property type="match status" value="1"/>
</dbReference>
<dbReference type="GO" id="GO:0016887">
    <property type="term" value="F:ATP hydrolysis activity"/>
    <property type="evidence" value="ECO:0007669"/>
    <property type="project" value="InterPro"/>
</dbReference>
<evidence type="ECO:0000256" key="2">
    <source>
        <dbReference type="ARBA" id="ARBA00022801"/>
    </source>
</evidence>
<dbReference type="EMBL" id="MN740956">
    <property type="protein sequence ID" value="QHU19825.1"/>
    <property type="molecule type" value="Genomic_DNA"/>
</dbReference>
<evidence type="ECO:0000313" key="5">
    <source>
        <dbReference type="EMBL" id="QHU19825.1"/>
    </source>
</evidence>
<name>A0A6C0KP89_9ZZZZ</name>
<dbReference type="InterPro" id="IPR003593">
    <property type="entry name" value="AAA+_ATPase"/>
</dbReference>
<dbReference type="PROSITE" id="PS51786">
    <property type="entry name" value="LON_PROTEOLYTIC"/>
    <property type="match status" value="1"/>
</dbReference>
<evidence type="ECO:0000259" key="4">
    <source>
        <dbReference type="PROSITE" id="PS51786"/>
    </source>
</evidence>
<evidence type="ECO:0000256" key="1">
    <source>
        <dbReference type="ARBA" id="ARBA00022670"/>
    </source>
</evidence>
<reference evidence="5" key="1">
    <citation type="journal article" date="2020" name="Nature">
        <title>Giant virus diversity and host interactions through global metagenomics.</title>
        <authorList>
            <person name="Schulz F."/>
            <person name="Roux S."/>
            <person name="Paez-Espino D."/>
            <person name="Jungbluth S."/>
            <person name="Walsh D.A."/>
            <person name="Denef V.J."/>
            <person name="McMahon K.D."/>
            <person name="Konstantinidis K.T."/>
            <person name="Eloe-Fadrosh E.A."/>
            <person name="Kyrpides N.C."/>
            <person name="Woyke T."/>
        </authorList>
    </citation>
    <scope>NUCLEOTIDE SEQUENCE</scope>
    <source>
        <strain evidence="5">GVMAG-S-3300013014-113</strain>
    </source>
</reference>
<accession>A0A6C0KP89</accession>
<keyword evidence="3" id="KW-0720">Serine protease</keyword>
<dbReference type="GO" id="GO:0004252">
    <property type="term" value="F:serine-type endopeptidase activity"/>
    <property type="evidence" value="ECO:0007669"/>
    <property type="project" value="InterPro"/>
</dbReference>
<dbReference type="Pfam" id="PF00004">
    <property type="entry name" value="AAA"/>
    <property type="match status" value="1"/>
</dbReference>
<dbReference type="InterPro" id="IPR020568">
    <property type="entry name" value="Ribosomal_Su5_D2-typ_SF"/>
</dbReference>
<dbReference type="GO" id="GO:0004176">
    <property type="term" value="F:ATP-dependent peptidase activity"/>
    <property type="evidence" value="ECO:0007669"/>
    <property type="project" value="InterPro"/>
</dbReference>
<dbReference type="PANTHER" id="PTHR43718">
    <property type="entry name" value="LON PROTEASE"/>
    <property type="match status" value="1"/>
</dbReference>
<proteinExistence type="predicted"/>
<dbReference type="PRINTS" id="PR00830">
    <property type="entry name" value="ENDOLAPTASE"/>
</dbReference>
<dbReference type="SUPFAM" id="SSF52540">
    <property type="entry name" value="P-loop containing nucleoside triphosphate hydrolases"/>
    <property type="match status" value="1"/>
</dbReference>
<dbReference type="InterPro" id="IPR008268">
    <property type="entry name" value="Peptidase_S16_AS"/>
</dbReference>
<keyword evidence="1" id="KW-0645">Protease</keyword>
<dbReference type="SUPFAM" id="SSF54211">
    <property type="entry name" value="Ribosomal protein S5 domain 2-like"/>
    <property type="match status" value="1"/>
</dbReference>
<evidence type="ECO:0000256" key="3">
    <source>
        <dbReference type="ARBA" id="ARBA00022825"/>
    </source>
</evidence>
<feature type="domain" description="Lon proteolytic" evidence="4">
    <location>
        <begin position="898"/>
        <end position="1089"/>
    </location>
</feature>
<protein>
    <recommendedName>
        <fullName evidence="4">Lon proteolytic domain-containing protein</fullName>
    </recommendedName>
</protein>
<keyword evidence="2" id="KW-0378">Hydrolase</keyword>
<dbReference type="PROSITE" id="PS01046">
    <property type="entry name" value="LON_SER"/>
    <property type="match status" value="1"/>
</dbReference>
<dbReference type="GO" id="GO:0006515">
    <property type="term" value="P:protein quality control for misfolded or incompletely synthesized proteins"/>
    <property type="evidence" value="ECO:0007669"/>
    <property type="project" value="TreeGrafter"/>
</dbReference>
<dbReference type="InterPro" id="IPR008269">
    <property type="entry name" value="Lon_proteolytic"/>
</dbReference>
<dbReference type="Gene3D" id="3.40.50.300">
    <property type="entry name" value="P-loop containing nucleotide triphosphate hydrolases"/>
    <property type="match status" value="1"/>
</dbReference>
<dbReference type="InterPro" id="IPR027417">
    <property type="entry name" value="P-loop_NTPase"/>
</dbReference>
<dbReference type="Gene3D" id="1.10.8.60">
    <property type="match status" value="1"/>
</dbReference>
<dbReference type="GO" id="GO:0005524">
    <property type="term" value="F:ATP binding"/>
    <property type="evidence" value="ECO:0007669"/>
    <property type="project" value="InterPro"/>
</dbReference>
<sequence>MSVYEEKLEYFKKVIDDIAKGLNYYNGLNIMTYNEHNNAFTALEKTINIINSINYENIIDELQYINNSISSIIKNYGCYSFEDVINICLACSFAEKNFTNDLNLSDKYKLLVKHLHPLNYNIINWTATNQATKANQTINQANAKTISKLKIIDEKTLLECASLECFDLARTNSNFIIKVHGIKVIIHDSKNQKTLVINCLCDDLLTLNNSNKFIINKKESIAKYITANGLSTSNCYNAELWNNFLNNYSLKELLIYSPCDLYNKYSASVNQIAVYSQKTLEMLVQDFISFDLYNQRAMLIQLLLINNKADNLYIAYILYDILSNDKSASANEQIKIYNSLNWNCKKHLKNALQKTVEYTNELLTFETAKIPLEQSIYFMKANINVKEKALQKLKEIKSKSEDTGSKARQYLDGLLKIPFAIYKEEEILKIKYEISSLLNNIINPLKNSNFLLLSANRDISNILTTIHSMKNNNNIININIIEKLGSSKIVITNELLLLIVEYIEHNKKKINASLLKSLKSLKLTPSDYDKKIFLKANLLTFIKSLYINPNNINNINNSNEVTTNEVTTNEVLLFFKEYISSDYYNYLFSIEKHINQINRKNGEIIAYMNEFNNILDSAVYGHKKAKLQIERIVGQWINGESSGYCFGFEGLPGIGKTSLAQKGLAYCLKDKNNKPRPFSLIALGGSSNGSILEGHNYTYVGSTWGKIVDILMEHKCMNPIIFIDELDKVSKTEHGKELIGILTHLIDSTQNTHFQDKYFSNIDLDLSKVLFIFSYNDVELLDKILLDRIHRIKFDILTLDDKLIIARDYLLPELYAKFHFVDVLIIEEEELRFIIEHYTNESGVRKLKEVLFEIISSFNLMLLKNNKCYELPFKINNEFIETQLRDRFKISYLTIISEPKVGIINGLWANSYGNSGIIHIESSFFHSSNFLELKLTGLQGDIMKESMAVAKTLAYNLLSSAEKIAIAKELEESKMQGIHIHVPEGATPKDGPSAGAAITLVLYSLLSKRKIRNNIAITGEICLQGNITAIGGLDLKILGGLRAGVTTFYYPKANAKDYKLFYEKYEKNMSKIEFIELENIEQAIAEIII</sequence>